<keyword evidence="3" id="KW-1185">Reference proteome</keyword>
<dbReference type="AlphaFoldDB" id="A0A0D0D5P3"/>
<name>A0A0D0D5P3_9AGAM</name>
<reference evidence="3" key="2">
    <citation type="submission" date="2015-01" db="EMBL/GenBank/DDBJ databases">
        <title>Evolutionary Origins and Diversification of the Mycorrhizal Mutualists.</title>
        <authorList>
            <consortium name="DOE Joint Genome Institute"/>
            <consortium name="Mycorrhizal Genomics Consortium"/>
            <person name="Kohler A."/>
            <person name="Kuo A."/>
            <person name="Nagy L.G."/>
            <person name="Floudas D."/>
            <person name="Copeland A."/>
            <person name="Barry K.W."/>
            <person name="Cichocki N."/>
            <person name="Veneault-Fourrey C."/>
            <person name="LaButti K."/>
            <person name="Lindquist E.A."/>
            <person name="Lipzen A."/>
            <person name="Lundell T."/>
            <person name="Morin E."/>
            <person name="Murat C."/>
            <person name="Riley R."/>
            <person name="Ohm R."/>
            <person name="Sun H."/>
            <person name="Tunlid A."/>
            <person name="Henrissat B."/>
            <person name="Grigoriev I.V."/>
            <person name="Hibbett D.S."/>
            <person name="Martin F."/>
        </authorList>
    </citation>
    <scope>NUCLEOTIDE SEQUENCE [LARGE SCALE GENOMIC DNA]</scope>
    <source>
        <strain evidence="3">Ve08.2h10</strain>
    </source>
</reference>
<sequence length="97" mass="10540">MMMFPTSTSSLKSFILGFFFSSSIHSLSVSSSARCWASLTCARWTSSASSASRASRCCLSVHAVTRWTCSAVHIWTRLSRTCCLFSALASRASQIGQ</sequence>
<dbReference type="EMBL" id="KN826427">
    <property type="protein sequence ID" value="KIK78926.1"/>
    <property type="molecule type" value="Genomic_DNA"/>
</dbReference>
<keyword evidence="1" id="KW-0732">Signal</keyword>
<evidence type="ECO:0000256" key="1">
    <source>
        <dbReference type="SAM" id="SignalP"/>
    </source>
</evidence>
<feature type="chain" id="PRO_5002220694" description="Secreted protein" evidence="1">
    <location>
        <begin position="27"/>
        <end position="97"/>
    </location>
</feature>
<protein>
    <recommendedName>
        <fullName evidence="4">Secreted protein</fullName>
    </recommendedName>
</protein>
<dbReference type="InParanoid" id="A0A0D0D5P3"/>
<reference evidence="2 3" key="1">
    <citation type="submission" date="2014-04" db="EMBL/GenBank/DDBJ databases">
        <authorList>
            <consortium name="DOE Joint Genome Institute"/>
            <person name="Kuo A."/>
            <person name="Kohler A."/>
            <person name="Jargeat P."/>
            <person name="Nagy L.G."/>
            <person name="Floudas D."/>
            <person name="Copeland A."/>
            <person name="Barry K.W."/>
            <person name="Cichocki N."/>
            <person name="Veneault-Fourrey C."/>
            <person name="LaButti K."/>
            <person name="Lindquist E.A."/>
            <person name="Lipzen A."/>
            <person name="Lundell T."/>
            <person name="Morin E."/>
            <person name="Murat C."/>
            <person name="Sun H."/>
            <person name="Tunlid A."/>
            <person name="Henrissat B."/>
            <person name="Grigoriev I.V."/>
            <person name="Hibbett D.S."/>
            <person name="Martin F."/>
            <person name="Nordberg H.P."/>
            <person name="Cantor M.N."/>
            <person name="Hua S.X."/>
        </authorList>
    </citation>
    <scope>NUCLEOTIDE SEQUENCE [LARGE SCALE GENOMIC DNA]</scope>
    <source>
        <strain evidence="2 3">Ve08.2h10</strain>
    </source>
</reference>
<dbReference type="Proteomes" id="UP000054538">
    <property type="component" value="Unassembled WGS sequence"/>
</dbReference>
<feature type="signal peptide" evidence="1">
    <location>
        <begin position="1"/>
        <end position="26"/>
    </location>
</feature>
<evidence type="ECO:0000313" key="2">
    <source>
        <dbReference type="EMBL" id="KIK78926.1"/>
    </source>
</evidence>
<accession>A0A0D0D5P3</accession>
<organism evidence="2 3">
    <name type="scientific">Paxillus rubicundulus Ve08.2h10</name>
    <dbReference type="NCBI Taxonomy" id="930991"/>
    <lineage>
        <taxon>Eukaryota</taxon>
        <taxon>Fungi</taxon>
        <taxon>Dikarya</taxon>
        <taxon>Basidiomycota</taxon>
        <taxon>Agaricomycotina</taxon>
        <taxon>Agaricomycetes</taxon>
        <taxon>Agaricomycetidae</taxon>
        <taxon>Boletales</taxon>
        <taxon>Paxilineae</taxon>
        <taxon>Paxillaceae</taxon>
        <taxon>Paxillus</taxon>
    </lineage>
</organism>
<proteinExistence type="predicted"/>
<evidence type="ECO:0000313" key="3">
    <source>
        <dbReference type="Proteomes" id="UP000054538"/>
    </source>
</evidence>
<evidence type="ECO:0008006" key="4">
    <source>
        <dbReference type="Google" id="ProtNLM"/>
    </source>
</evidence>
<gene>
    <name evidence="2" type="ORF">PAXRUDRAFT_771354</name>
</gene>
<dbReference type="HOGENOM" id="CLU_2347342_0_0_1"/>